<dbReference type="STRING" id="104663.SAMN04488121_1011029"/>
<dbReference type="SUPFAM" id="SSF56954">
    <property type="entry name" value="Outer membrane efflux proteins (OEP)"/>
    <property type="match status" value="1"/>
</dbReference>
<keyword evidence="7" id="KW-0998">Cell outer membrane</keyword>
<dbReference type="GO" id="GO:0015288">
    <property type="term" value="F:porin activity"/>
    <property type="evidence" value="ECO:0007669"/>
    <property type="project" value="TreeGrafter"/>
</dbReference>
<evidence type="ECO:0000313" key="10">
    <source>
        <dbReference type="Proteomes" id="UP000199045"/>
    </source>
</evidence>
<dbReference type="GO" id="GO:0009279">
    <property type="term" value="C:cell outer membrane"/>
    <property type="evidence" value="ECO:0007669"/>
    <property type="project" value="UniProtKB-SubCell"/>
</dbReference>
<dbReference type="GO" id="GO:0015562">
    <property type="term" value="F:efflux transmembrane transporter activity"/>
    <property type="evidence" value="ECO:0007669"/>
    <property type="project" value="InterPro"/>
</dbReference>
<evidence type="ECO:0000313" key="9">
    <source>
        <dbReference type="EMBL" id="SDF17707.1"/>
    </source>
</evidence>
<evidence type="ECO:0000256" key="2">
    <source>
        <dbReference type="ARBA" id="ARBA00007613"/>
    </source>
</evidence>
<dbReference type="InterPro" id="IPR003423">
    <property type="entry name" value="OMP_efflux"/>
</dbReference>
<dbReference type="Proteomes" id="UP000199045">
    <property type="component" value="Unassembled WGS sequence"/>
</dbReference>
<dbReference type="RefSeq" id="WP_089829154.1">
    <property type="nucleotide sequence ID" value="NZ_FNBN01000001.1"/>
</dbReference>
<dbReference type="OrthoDB" id="680214at2"/>
<feature type="signal peptide" evidence="8">
    <location>
        <begin position="1"/>
        <end position="29"/>
    </location>
</feature>
<reference evidence="9 10" key="1">
    <citation type="submission" date="2016-10" db="EMBL/GenBank/DDBJ databases">
        <authorList>
            <person name="de Groot N.N."/>
        </authorList>
    </citation>
    <scope>NUCLEOTIDE SEQUENCE [LARGE SCALE GENOMIC DNA]</scope>
    <source>
        <strain evidence="9 10">DSM 527</strain>
    </source>
</reference>
<accession>A0A1G7IYD1</accession>
<evidence type="ECO:0000256" key="6">
    <source>
        <dbReference type="ARBA" id="ARBA00023136"/>
    </source>
</evidence>
<feature type="chain" id="PRO_5011540311" evidence="8">
    <location>
        <begin position="30"/>
        <end position="454"/>
    </location>
</feature>
<evidence type="ECO:0000256" key="8">
    <source>
        <dbReference type="SAM" id="SignalP"/>
    </source>
</evidence>
<dbReference type="AlphaFoldDB" id="A0A1G7IYD1"/>
<dbReference type="EMBL" id="FNBN01000001">
    <property type="protein sequence ID" value="SDF17707.1"/>
    <property type="molecule type" value="Genomic_DNA"/>
</dbReference>
<organism evidence="9 10">
    <name type="scientific">Chitinophaga filiformis</name>
    <name type="common">Myxococcus filiformis</name>
    <name type="synonym">Flexibacter filiformis</name>
    <dbReference type="NCBI Taxonomy" id="104663"/>
    <lineage>
        <taxon>Bacteria</taxon>
        <taxon>Pseudomonadati</taxon>
        <taxon>Bacteroidota</taxon>
        <taxon>Chitinophagia</taxon>
        <taxon>Chitinophagales</taxon>
        <taxon>Chitinophagaceae</taxon>
        <taxon>Chitinophaga</taxon>
    </lineage>
</organism>
<keyword evidence="4" id="KW-1134">Transmembrane beta strand</keyword>
<comment type="similarity">
    <text evidence="2">Belongs to the outer membrane factor (OMF) (TC 1.B.17) family.</text>
</comment>
<keyword evidence="3" id="KW-0813">Transport</keyword>
<keyword evidence="5" id="KW-0812">Transmembrane</keyword>
<evidence type="ECO:0000256" key="7">
    <source>
        <dbReference type="ARBA" id="ARBA00023237"/>
    </source>
</evidence>
<comment type="subcellular location">
    <subcellularLocation>
        <location evidence="1">Cell outer membrane</location>
    </subcellularLocation>
</comment>
<evidence type="ECO:0000256" key="4">
    <source>
        <dbReference type="ARBA" id="ARBA00022452"/>
    </source>
</evidence>
<dbReference type="PANTHER" id="PTHR30026:SF20">
    <property type="entry name" value="OUTER MEMBRANE PROTEIN TOLC"/>
    <property type="match status" value="1"/>
</dbReference>
<keyword evidence="6" id="KW-0472">Membrane</keyword>
<dbReference type="PANTHER" id="PTHR30026">
    <property type="entry name" value="OUTER MEMBRANE PROTEIN TOLC"/>
    <property type="match status" value="1"/>
</dbReference>
<gene>
    <name evidence="9" type="ORF">SAMN04488121_1011029</name>
</gene>
<evidence type="ECO:0000256" key="3">
    <source>
        <dbReference type="ARBA" id="ARBA00022448"/>
    </source>
</evidence>
<dbReference type="InterPro" id="IPR051906">
    <property type="entry name" value="TolC-like"/>
</dbReference>
<proteinExistence type="inferred from homology"/>
<protein>
    <submittedName>
        <fullName evidence="9">Outer membrane protein TolC</fullName>
    </submittedName>
</protein>
<dbReference type="Gene3D" id="1.20.1600.10">
    <property type="entry name" value="Outer membrane efflux proteins (OEP)"/>
    <property type="match status" value="1"/>
</dbReference>
<evidence type="ECO:0000256" key="5">
    <source>
        <dbReference type="ARBA" id="ARBA00022692"/>
    </source>
</evidence>
<evidence type="ECO:0000256" key="1">
    <source>
        <dbReference type="ARBA" id="ARBA00004442"/>
    </source>
</evidence>
<name>A0A1G7IYD1_CHIFI</name>
<sequence>MKLNSTYRRLWSLTMCALLLTLPYFSTQAQDKKSLSLKEAITLSIQNSKELKLSKTKIDAALASVKTSRDAQLPNVSVSASYLRINEPNVDLKLKLGGDSSGGGSSPKVNSVAYAMASVSMPLFSGFIMQSQKESAKYLAEAAKLDADKDREAVIQNTINAYSNLYKAQQAVTLVQENLKQQQQRVTDFTNLEKNGIVARNDLLKVQLQQSNVEVSLLEAESNLKLANIAMNLLLGLPETTVLDADTTTFEQLPAGAKAVAEWEQIALQNRKDAAALSARERAANAGIKAAKGEYYPSVALTGGYVALTVPNALTVTNALNAGIGVKYSPSSLWKAGSKVTEAKVRLQEVQVNEELLADNIHLSINKAYQDYLVNQKKIEAYMKAIDQASENYKIVKNKQENNLATTTDLLEADVANVQAKLNYAFAKADAVVAYTKLLETAGVLNEAGAEAGK</sequence>
<dbReference type="GO" id="GO:1990281">
    <property type="term" value="C:efflux pump complex"/>
    <property type="evidence" value="ECO:0007669"/>
    <property type="project" value="TreeGrafter"/>
</dbReference>
<dbReference type="Pfam" id="PF02321">
    <property type="entry name" value="OEP"/>
    <property type="match status" value="2"/>
</dbReference>
<keyword evidence="8" id="KW-0732">Signal</keyword>